<accession>A0A074ZDF7</accession>
<name>A0A074ZDF7_OPIVI</name>
<dbReference type="KEGG" id="ovi:T265_10395"/>
<dbReference type="RefSeq" id="XP_009175023.1">
    <property type="nucleotide sequence ID" value="XM_009176759.1"/>
</dbReference>
<reference evidence="2 3" key="1">
    <citation type="submission" date="2013-11" db="EMBL/GenBank/DDBJ databases">
        <title>Opisthorchis viverrini - life in the bile duct.</title>
        <authorList>
            <person name="Young N.D."/>
            <person name="Nagarajan N."/>
            <person name="Lin S.J."/>
            <person name="Korhonen P.K."/>
            <person name="Jex A.R."/>
            <person name="Hall R.S."/>
            <person name="Safavi-Hemami H."/>
            <person name="Kaewkong W."/>
            <person name="Bertrand D."/>
            <person name="Gao S."/>
            <person name="Seet Q."/>
            <person name="Wongkham S."/>
            <person name="Teh B.T."/>
            <person name="Wongkham C."/>
            <person name="Intapan P.M."/>
            <person name="Maleewong W."/>
            <person name="Yang X."/>
            <person name="Hu M."/>
            <person name="Wang Z."/>
            <person name="Hofmann A."/>
            <person name="Sternberg P.W."/>
            <person name="Tan P."/>
            <person name="Wang J."/>
            <person name="Gasser R.B."/>
        </authorList>
    </citation>
    <scope>NUCLEOTIDE SEQUENCE [LARGE SCALE GENOMIC DNA]</scope>
</reference>
<evidence type="ECO:0000313" key="3">
    <source>
        <dbReference type="Proteomes" id="UP000054324"/>
    </source>
</evidence>
<protein>
    <submittedName>
        <fullName evidence="2">Uncharacterized protein</fullName>
    </submittedName>
</protein>
<dbReference type="CTD" id="20324563"/>
<evidence type="ECO:0000313" key="2">
    <source>
        <dbReference type="EMBL" id="KER21235.1"/>
    </source>
</evidence>
<dbReference type="GeneID" id="20324563"/>
<proteinExistence type="predicted"/>
<gene>
    <name evidence="2" type="ORF">T265_10395</name>
</gene>
<keyword evidence="3" id="KW-1185">Reference proteome</keyword>
<dbReference type="OrthoDB" id="68483at2759"/>
<dbReference type="AlphaFoldDB" id="A0A074ZDF7"/>
<sequence>MLGDVWGFERIAPMSPMVYLIRRCNIQPFRRPRNLTKPVVLQSRPLVSHISGGSARAPFRCLTAMPPEGCTRAEILPGCPSLDTGGREAAVGFEPRTFRSVNSRSNHLGHLARNHIGSGLTHLGKAVSNSPLILPPVAPFRCLAAMPPEGSTRTAILPGCPSLNRGSRVAEVGLGPRTFRSVDSRSNHLIHPASPLRVAWQPGIEGVLQLNDCYYLLRLWKPPNATRVACDTAQLLERESTDRKVRDSNLTSASEPPVSRLGQPDSIPALMFGDMAVRHLKGVTTERCEMFQSVGAGWPKWLEREFTDRRFRDFSLVEETACRVETSPSGGMAARHRRGATAERFFKFPANCSKCANLSQFQCYTISFAVKARIYRPEGLWFEPASRLPLPGFWQPGSIPALALPSGGMAARHRRGAQLNVHFGVFSSNGNQSMRIMGSSGELFLRKNFVSTIELEGLLGK</sequence>
<dbReference type="EMBL" id="KL596982">
    <property type="protein sequence ID" value="KER21235.1"/>
    <property type="molecule type" value="Genomic_DNA"/>
</dbReference>
<organism evidence="2 3">
    <name type="scientific">Opisthorchis viverrini</name>
    <name type="common">Southeast Asian liver fluke</name>
    <dbReference type="NCBI Taxonomy" id="6198"/>
    <lineage>
        <taxon>Eukaryota</taxon>
        <taxon>Metazoa</taxon>
        <taxon>Spiralia</taxon>
        <taxon>Lophotrochozoa</taxon>
        <taxon>Platyhelminthes</taxon>
        <taxon>Trematoda</taxon>
        <taxon>Digenea</taxon>
        <taxon>Opisthorchiida</taxon>
        <taxon>Opisthorchiata</taxon>
        <taxon>Opisthorchiidae</taxon>
        <taxon>Opisthorchis</taxon>
    </lineage>
</organism>
<feature type="region of interest" description="Disordered" evidence="1">
    <location>
        <begin position="240"/>
        <end position="263"/>
    </location>
</feature>
<evidence type="ECO:0000256" key="1">
    <source>
        <dbReference type="SAM" id="MobiDB-lite"/>
    </source>
</evidence>
<dbReference type="Proteomes" id="UP000054324">
    <property type="component" value="Unassembled WGS sequence"/>
</dbReference>